<dbReference type="InterPro" id="IPR018171">
    <property type="entry name" value="Pept_tRNA_hydro_CS"/>
</dbReference>
<dbReference type="STRING" id="1737425.GCA_900049755_00386"/>
<gene>
    <name evidence="9" type="primary">pth_2</name>
    <name evidence="8" type="synonym">pth</name>
    <name evidence="9" type="ORF">Csp1_09040</name>
</gene>
<feature type="site" description="Discriminates between blocked and unblocked aminoacyl-tRNA" evidence="8">
    <location>
        <position position="30"/>
    </location>
</feature>
<comment type="similarity">
    <text evidence="5 8">Belongs to the PTH family.</text>
</comment>
<evidence type="ECO:0000256" key="6">
    <source>
        <dbReference type="ARBA" id="ARBA00048707"/>
    </source>
</evidence>
<comment type="subunit">
    <text evidence="8">Monomer.</text>
</comment>
<proteinExistence type="inferred from homology"/>
<evidence type="ECO:0000256" key="8">
    <source>
        <dbReference type="HAMAP-Rule" id="MF_00083"/>
    </source>
</evidence>
<dbReference type="Proteomes" id="UP000247696">
    <property type="component" value="Chromosome"/>
</dbReference>
<dbReference type="SUPFAM" id="SSF53178">
    <property type="entry name" value="Peptidyl-tRNA hydrolase-like"/>
    <property type="match status" value="1"/>
</dbReference>
<dbReference type="AlphaFoldDB" id="A0A2Z3YMZ5"/>
<feature type="binding site" evidence="8">
    <location>
        <position position="84"/>
    </location>
    <ligand>
        <name>tRNA</name>
        <dbReference type="ChEBI" id="CHEBI:17843"/>
    </ligand>
</feature>
<dbReference type="NCBIfam" id="TIGR00447">
    <property type="entry name" value="pth"/>
    <property type="match status" value="1"/>
</dbReference>
<name>A0A2Z3YMZ5_9CORY</name>
<dbReference type="InterPro" id="IPR036416">
    <property type="entry name" value="Pept_tRNA_hydro_sf"/>
</dbReference>
<dbReference type="HAMAP" id="MF_00083">
    <property type="entry name" value="Pept_tRNA_hydro_bact"/>
    <property type="match status" value="1"/>
</dbReference>
<reference evidence="10" key="1">
    <citation type="submission" date="2017-11" db="EMBL/GenBank/DDBJ databases">
        <title>Otitis media/interna in a cat caused by the recently described species Corynebacterium provencense.</title>
        <authorList>
            <person name="Kittl S."/>
            <person name="Brodard I."/>
            <person name="Rychener L."/>
            <person name="Jores J."/>
            <person name="Roosje P."/>
            <person name="Gobeli Brawand S."/>
        </authorList>
    </citation>
    <scope>NUCLEOTIDE SEQUENCE [LARGE SCALE GENOMIC DNA]</scope>
    <source>
        <strain evidence="10">17KM38</strain>
    </source>
</reference>
<dbReference type="GO" id="GO:0004045">
    <property type="term" value="F:peptidyl-tRNA hydrolase activity"/>
    <property type="evidence" value="ECO:0007669"/>
    <property type="project" value="UniProtKB-UniRule"/>
</dbReference>
<protein>
    <recommendedName>
        <fullName evidence="7 8">Peptidyl-tRNA hydrolase</fullName>
        <shortName evidence="8">Pth</shortName>
        <ecNumber evidence="1 8">3.1.1.29</ecNumber>
    </recommendedName>
</protein>
<evidence type="ECO:0000256" key="1">
    <source>
        <dbReference type="ARBA" id="ARBA00013260"/>
    </source>
</evidence>
<feature type="site" description="Stabilizes the basic form of H active site to accept a proton" evidence="8">
    <location>
        <position position="109"/>
    </location>
</feature>
<keyword evidence="4 8" id="KW-0694">RNA-binding</keyword>
<evidence type="ECO:0000313" key="9">
    <source>
        <dbReference type="EMBL" id="AWT25712.1"/>
    </source>
</evidence>
<keyword evidence="8" id="KW-0963">Cytoplasm</keyword>
<dbReference type="PROSITE" id="PS01196">
    <property type="entry name" value="PEPT_TRNA_HYDROL_2"/>
    <property type="match status" value="1"/>
</dbReference>
<accession>A0A2Z3YMZ5</accession>
<dbReference type="Pfam" id="PF01195">
    <property type="entry name" value="Pept_tRNA_hydro"/>
    <property type="match status" value="1"/>
</dbReference>
<evidence type="ECO:0000256" key="3">
    <source>
        <dbReference type="ARBA" id="ARBA00022801"/>
    </source>
</evidence>
<keyword evidence="2 8" id="KW-0820">tRNA-binding</keyword>
<dbReference type="FunFam" id="3.40.50.1470:FF:000001">
    <property type="entry name" value="Peptidyl-tRNA hydrolase"/>
    <property type="match status" value="1"/>
</dbReference>
<feature type="binding site" evidence="8">
    <location>
        <position position="130"/>
    </location>
    <ligand>
        <name>tRNA</name>
        <dbReference type="ChEBI" id="CHEBI:17843"/>
    </ligand>
</feature>
<comment type="function">
    <text evidence="8">Hydrolyzes ribosome-free peptidyl-tRNAs (with 1 or more amino acids incorporated), which drop off the ribosome during protein synthesis, or as a result of ribosome stalling.</text>
</comment>
<dbReference type="InterPro" id="IPR001328">
    <property type="entry name" value="Pept_tRNA_hydro"/>
</dbReference>
<evidence type="ECO:0000256" key="2">
    <source>
        <dbReference type="ARBA" id="ARBA00022555"/>
    </source>
</evidence>
<evidence type="ECO:0000313" key="10">
    <source>
        <dbReference type="Proteomes" id="UP000247696"/>
    </source>
</evidence>
<dbReference type="GO" id="GO:0000049">
    <property type="term" value="F:tRNA binding"/>
    <property type="evidence" value="ECO:0007669"/>
    <property type="project" value="UniProtKB-UniRule"/>
</dbReference>
<dbReference type="GO" id="GO:0005737">
    <property type="term" value="C:cytoplasm"/>
    <property type="evidence" value="ECO:0007669"/>
    <property type="project" value="UniProtKB-SubCell"/>
</dbReference>
<dbReference type="CDD" id="cd00462">
    <property type="entry name" value="PTH"/>
    <property type="match status" value="1"/>
</dbReference>
<dbReference type="GO" id="GO:0072344">
    <property type="term" value="P:rescue of stalled ribosome"/>
    <property type="evidence" value="ECO:0007669"/>
    <property type="project" value="UniProtKB-UniRule"/>
</dbReference>
<keyword evidence="10" id="KW-1185">Reference proteome</keyword>
<dbReference type="Gene3D" id="3.40.50.1470">
    <property type="entry name" value="Peptidyl-tRNA hydrolase"/>
    <property type="match status" value="1"/>
</dbReference>
<comment type="function">
    <text evidence="8">Catalyzes the release of premature peptidyl moieties from peptidyl-tRNA molecules trapped in stalled 50S ribosomal subunits, and thus maintains levels of free tRNAs and 50S ribosomes.</text>
</comment>
<evidence type="ECO:0000256" key="5">
    <source>
        <dbReference type="ARBA" id="ARBA00038063"/>
    </source>
</evidence>
<dbReference type="KEGG" id="cpre:Csp1_09040"/>
<keyword evidence="3 8" id="KW-0378">Hydrolase</keyword>
<feature type="binding site" evidence="8">
    <location>
        <position position="82"/>
    </location>
    <ligand>
        <name>tRNA</name>
        <dbReference type="ChEBI" id="CHEBI:17843"/>
    </ligand>
</feature>
<dbReference type="GO" id="GO:0006515">
    <property type="term" value="P:protein quality control for misfolded or incompletely synthesized proteins"/>
    <property type="evidence" value="ECO:0007669"/>
    <property type="project" value="UniProtKB-UniRule"/>
</dbReference>
<feature type="active site" description="Proton acceptor" evidence="8">
    <location>
        <position position="40"/>
    </location>
</feature>
<dbReference type="EMBL" id="CP024988">
    <property type="protein sequence ID" value="AWT25712.1"/>
    <property type="molecule type" value="Genomic_DNA"/>
</dbReference>
<evidence type="ECO:0000256" key="4">
    <source>
        <dbReference type="ARBA" id="ARBA00022884"/>
    </source>
</evidence>
<dbReference type="PANTHER" id="PTHR17224:SF1">
    <property type="entry name" value="PEPTIDYL-TRNA HYDROLASE"/>
    <property type="match status" value="1"/>
</dbReference>
<dbReference type="EC" id="3.1.1.29" evidence="1 8"/>
<sequence length="197" mass="20434">MAHILGRGRAKIVPVNTNGASPLLVVGLGNPGAEYEGTRHNIGAAVLGELGGHFSVNKKVNARVAEIRVGDRKVILARPRSFMNLSGGPVKALAGYFKVTPAHIVVVHDELDLDLGAVKLKKGGGLNGHNGLKDIAKSLGTQDFVRIQVGIGRPPGRMAPASFVLKRFSKAEQAEVPIICADAADLVTGLAAGTVTA</sequence>
<evidence type="ECO:0000256" key="7">
    <source>
        <dbReference type="ARBA" id="ARBA00050038"/>
    </source>
</evidence>
<comment type="catalytic activity">
    <reaction evidence="6 8">
        <text>an N-acyl-L-alpha-aminoacyl-tRNA + H2O = an N-acyl-L-amino acid + a tRNA + H(+)</text>
        <dbReference type="Rhea" id="RHEA:54448"/>
        <dbReference type="Rhea" id="RHEA-COMP:10123"/>
        <dbReference type="Rhea" id="RHEA-COMP:13883"/>
        <dbReference type="ChEBI" id="CHEBI:15377"/>
        <dbReference type="ChEBI" id="CHEBI:15378"/>
        <dbReference type="ChEBI" id="CHEBI:59874"/>
        <dbReference type="ChEBI" id="CHEBI:78442"/>
        <dbReference type="ChEBI" id="CHEBI:138191"/>
        <dbReference type="EC" id="3.1.1.29"/>
    </reaction>
</comment>
<comment type="subcellular location">
    <subcellularLocation>
        <location evidence="8">Cytoplasm</location>
    </subcellularLocation>
</comment>
<feature type="binding site" evidence="8">
    <location>
        <position position="35"/>
    </location>
    <ligand>
        <name>tRNA</name>
        <dbReference type="ChEBI" id="CHEBI:17843"/>
    </ligand>
</feature>
<dbReference type="PANTHER" id="PTHR17224">
    <property type="entry name" value="PEPTIDYL-TRNA HYDROLASE"/>
    <property type="match status" value="1"/>
</dbReference>
<organism evidence="9 10">
    <name type="scientific">Corynebacterium provencense</name>
    <dbReference type="NCBI Taxonomy" id="1737425"/>
    <lineage>
        <taxon>Bacteria</taxon>
        <taxon>Bacillati</taxon>
        <taxon>Actinomycetota</taxon>
        <taxon>Actinomycetes</taxon>
        <taxon>Mycobacteriales</taxon>
        <taxon>Corynebacteriaceae</taxon>
        <taxon>Corynebacterium</taxon>
    </lineage>
</organism>